<evidence type="ECO:0000256" key="3">
    <source>
        <dbReference type="ARBA" id="ARBA00022617"/>
    </source>
</evidence>
<keyword evidence="4" id="KW-0812">Transmembrane</keyword>
<dbReference type="Proteomes" id="UP000507245">
    <property type="component" value="Unassembled WGS sequence"/>
</dbReference>
<dbReference type="EMBL" id="CAEKKB010000006">
    <property type="protein sequence ID" value="CAB4312308.1"/>
    <property type="molecule type" value="Genomic_DNA"/>
</dbReference>
<evidence type="ECO:0000256" key="10">
    <source>
        <dbReference type="ARBA" id="ARBA00023136"/>
    </source>
</evidence>
<dbReference type="GO" id="GO:0020037">
    <property type="term" value="F:heme binding"/>
    <property type="evidence" value="ECO:0007669"/>
    <property type="project" value="InterPro"/>
</dbReference>
<evidence type="ECO:0000313" key="12">
    <source>
        <dbReference type="EMBL" id="CAB4312308.1"/>
    </source>
</evidence>
<dbReference type="InterPro" id="IPR036396">
    <property type="entry name" value="Cyt_P450_sf"/>
</dbReference>
<dbReference type="Proteomes" id="UP000507222">
    <property type="component" value="Unassembled WGS sequence"/>
</dbReference>
<dbReference type="AlphaFoldDB" id="A0A6J5XMG8"/>
<keyword evidence="14" id="KW-1185">Reference proteome</keyword>
<evidence type="ECO:0000256" key="2">
    <source>
        <dbReference type="ARBA" id="ARBA00010617"/>
    </source>
</evidence>
<keyword evidence="9" id="KW-0503">Monooxygenase</keyword>
<evidence type="ECO:0000256" key="7">
    <source>
        <dbReference type="ARBA" id="ARBA00023002"/>
    </source>
</evidence>
<dbReference type="InterPro" id="IPR001128">
    <property type="entry name" value="Cyt_P450"/>
</dbReference>
<evidence type="ECO:0000256" key="8">
    <source>
        <dbReference type="ARBA" id="ARBA00023004"/>
    </source>
</evidence>
<comment type="similarity">
    <text evidence="2">Belongs to the cytochrome P450 family.</text>
</comment>
<accession>A0A6J5XMG8</accession>
<evidence type="ECO:0000313" key="14">
    <source>
        <dbReference type="Proteomes" id="UP000507245"/>
    </source>
</evidence>
<evidence type="ECO:0000313" key="13">
    <source>
        <dbReference type="Proteomes" id="UP000507222"/>
    </source>
</evidence>
<evidence type="ECO:0000256" key="1">
    <source>
        <dbReference type="ARBA" id="ARBA00004167"/>
    </source>
</evidence>
<evidence type="ECO:0000313" key="11">
    <source>
        <dbReference type="EMBL" id="CAB4281997.1"/>
    </source>
</evidence>
<gene>
    <name evidence="11" type="ORF">CURHAP_LOCUS35246</name>
    <name evidence="12" type="ORF">ORAREDHAP_LOCUS34698</name>
</gene>
<keyword evidence="6" id="KW-1133">Transmembrane helix</keyword>
<evidence type="ECO:0000256" key="6">
    <source>
        <dbReference type="ARBA" id="ARBA00022989"/>
    </source>
</evidence>
<name>A0A6J5XMG8_PRUAR</name>
<reference evidence="14" key="1">
    <citation type="journal article" date="2020" name="Genome Biol.">
        <title>Gamete binning: chromosome-level and haplotype-resolved genome assembly enabled by high-throughput single-cell sequencing of gamete genomes.</title>
        <authorList>
            <person name="Campoy J.A."/>
            <person name="Sun H."/>
            <person name="Goel M."/>
            <person name="Jiao W.-B."/>
            <person name="Folz-Donahue K."/>
            <person name="Wang N."/>
            <person name="Rubio M."/>
            <person name="Liu C."/>
            <person name="Kukat C."/>
            <person name="Ruiz D."/>
            <person name="Huettel B."/>
            <person name="Schneeberger K."/>
        </authorList>
    </citation>
    <scope>NUCLEOTIDE SEQUENCE [LARGE SCALE GENOMIC DNA]</scope>
    <source>
        <strain evidence="14">cv. Rojo Pasion</strain>
    </source>
</reference>
<dbReference type="GO" id="GO:0016020">
    <property type="term" value="C:membrane"/>
    <property type="evidence" value="ECO:0007669"/>
    <property type="project" value="UniProtKB-SubCell"/>
</dbReference>
<dbReference type="GO" id="GO:0016705">
    <property type="term" value="F:oxidoreductase activity, acting on paired donors, with incorporation or reduction of molecular oxygen"/>
    <property type="evidence" value="ECO:0007669"/>
    <property type="project" value="InterPro"/>
</dbReference>
<keyword evidence="8" id="KW-0408">Iron</keyword>
<comment type="subcellular location">
    <subcellularLocation>
        <location evidence="1">Membrane</location>
        <topology evidence="1">Single-pass membrane protein</topology>
    </subcellularLocation>
</comment>
<keyword evidence="3" id="KW-0349">Heme</keyword>
<organism evidence="12 14">
    <name type="scientific">Prunus armeniaca</name>
    <name type="common">Apricot</name>
    <name type="synonym">Armeniaca vulgaris</name>
    <dbReference type="NCBI Taxonomy" id="36596"/>
    <lineage>
        <taxon>Eukaryota</taxon>
        <taxon>Viridiplantae</taxon>
        <taxon>Streptophyta</taxon>
        <taxon>Embryophyta</taxon>
        <taxon>Tracheophyta</taxon>
        <taxon>Spermatophyta</taxon>
        <taxon>Magnoliopsida</taxon>
        <taxon>eudicotyledons</taxon>
        <taxon>Gunneridae</taxon>
        <taxon>Pentapetalae</taxon>
        <taxon>rosids</taxon>
        <taxon>fabids</taxon>
        <taxon>Rosales</taxon>
        <taxon>Rosaceae</taxon>
        <taxon>Amygdaloideae</taxon>
        <taxon>Amygdaleae</taxon>
        <taxon>Prunus</taxon>
    </lineage>
</organism>
<dbReference type="PANTHER" id="PTHR24282:SF196">
    <property type="entry name" value="CYTOCHROME P450 714C2"/>
    <property type="match status" value="1"/>
</dbReference>
<dbReference type="SUPFAM" id="SSF48264">
    <property type="entry name" value="Cytochrome P450"/>
    <property type="match status" value="1"/>
</dbReference>
<dbReference type="Pfam" id="PF00067">
    <property type="entry name" value="p450"/>
    <property type="match status" value="1"/>
</dbReference>
<proteinExistence type="inferred from homology"/>
<keyword evidence="5" id="KW-0479">Metal-binding</keyword>
<dbReference type="EMBL" id="CAEKDK010000006">
    <property type="protein sequence ID" value="CAB4281997.1"/>
    <property type="molecule type" value="Genomic_DNA"/>
</dbReference>
<evidence type="ECO:0000256" key="9">
    <source>
        <dbReference type="ARBA" id="ARBA00023033"/>
    </source>
</evidence>
<evidence type="ECO:0000256" key="5">
    <source>
        <dbReference type="ARBA" id="ARBA00022723"/>
    </source>
</evidence>
<dbReference type="InterPro" id="IPR050665">
    <property type="entry name" value="Cytochrome_P450_Monooxygen"/>
</dbReference>
<keyword evidence="7" id="KW-0560">Oxidoreductase</keyword>
<dbReference type="Gene3D" id="1.10.630.10">
    <property type="entry name" value="Cytochrome P450"/>
    <property type="match status" value="1"/>
</dbReference>
<dbReference type="GO" id="GO:0005506">
    <property type="term" value="F:iron ion binding"/>
    <property type="evidence" value="ECO:0007669"/>
    <property type="project" value="InterPro"/>
</dbReference>
<dbReference type="PANTHER" id="PTHR24282">
    <property type="entry name" value="CYTOCHROME P450 FAMILY MEMBER"/>
    <property type="match status" value="1"/>
</dbReference>
<keyword evidence="10" id="KW-0472">Membrane</keyword>
<reference evidence="12 13" key="2">
    <citation type="submission" date="2020-05" db="EMBL/GenBank/DDBJ databases">
        <authorList>
            <person name="Campoy J."/>
            <person name="Schneeberger K."/>
            <person name="Spophaly S."/>
        </authorList>
    </citation>
    <scope>NUCLEOTIDE SEQUENCE [LARGE SCALE GENOMIC DNA]</scope>
    <source>
        <strain evidence="12">PruArmRojPasFocal</strain>
    </source>
</reference>
<protein>
    <submittedName>
        <fullName evidence="12">Uncharacterized protein</fullName>
    </submittedName>
</protein>
<dbReference type="GO" id="GO:0004497">
    <property type="term" value="F:monooxygenase activity"/>
    <property type="evidence" value="ECO:0007669"/>
    <property type="project" value="UniProtKB-KW"/>
</dbReference>
<dbReference type="OrthoDB" id="1193161at2759"/>
<evidence type="ECO:0000256" key="4">
    <source>
        <dbReference type="ARBA" id="ARBA00022692"/>
    </source>
</evidence>
<sequence>MGSQELASFPTCTCHLGLDQECLGQNLAMVELKVLIALIVSNFSFSLSPKYNHGPALRLVVEPEHGVDLLVRKL</sequence>